<dbReference type="EMBL" id="JAUEPP010000007">
    <property type="protein sequence ID" value="KAK3338911.1"/>
    <property type="molecule type" value="Genomic_DNA"/>
</dbReference>
<dbReference type="AlphaFoldDB" id="A0AAE0J920"/>
<gene>
    <name evidence="2" type="ORF">B0H65DRAFT_579791</name>
</gene>
<protein>
    <recommendedName>
        <fullName evidence="4">Actin-like ATPase domain-containing protein</fullName>
    </recommendedName>
</protein>
<reference evidence="2" key="1">
    <citation type="journal article" date="2023" name="Mol. Phylogenet. Evol.">
        <title>Genome-scale phylogeny and comparative genomics of the fungal order Sordariales.</title>
        <authorList>
            <person name="Hensen N."/>
            <person name="Bonometti L."/>
            <person name="Westerberg I."/>
            <person name="Brannstrom I.O."/>
            <person name="Guillou S."/>
            <person name="Cros-Aarteil S."/>
            <person name="Calhoun S."/>
            <person name="Haridas S."/>
            <person name="Kuo A."/>
            <person name="Mondo S."/>
            <person name="Pangilinan J."/>
            <person name="Riley R."/>
            <person name="LaButti K."/>
            <person name="Andreopoulos B."/>
            <person name="Lipzen A."/>
            <person name="Chen C."/>
            <person name="Yan M."/>
            <person name="Daum C."/>
            <person name="Ng V."/>
            <person name="Clum A."/>
            <person name="Steindorff A."/>
            <person name="Ohm R.A."/>
            <person name="Martin F."/>
            <person name="Silar P."/>
            <person name="Natvig D.O."/>
            <person name="Lalanne C."/>
            <person name="Gautier V."/>
            <person name="Ament-Velasquez S.L."/>
            <person name="Kruys A."/>
            <person name="Hutchinson M.I."/>
            <person name="Powell A.J."/>
            <person name="Barry K."/>
            <person name="Miller A.N."/>
            <person name="Grigoriev I.V."/>
            <person name="Debuchy R."/>
            <person name="Gladieux P."/>
            <person name="Hiltunen Thoren M."/>
            <person name="Johannesson H."/>
        </authorList>
    </citation>
    <scope>NUCLEOTIDE SEQUENCE</scope>
    <source>
        <strain evidence="2">CBS 560.94</strain>
    </source>
</reference>
<organism evidence="2 3">
    <name type="scientific">Neurospora tetraspora</name>
    <dbReference type="NCBI Taxonomy" id="94610"/>
    <lineage>
        <taxon>Eukaryota</taxon>
        <taxon>Fungi</taxon>
        <taxon>Dikarya</taxon>
        <taxon>Ascomycota</taxon>
        <taxon>Pezizomycotina</taxon>
        <taxon>Sordariomycetes</taxon>
        <taxon>Sordariomycetidae</taxon>
        <taxon>Sordariales</taxon>
        <taxon>Sordariaceae</taxon>
        <taxon>Neurospora</taxon>
    </lineage>
</organism>
<comment type="caution">
    <text evidence="2">The sequence shown here is derived from an EMBL/GenBank/DDBJ whole genome shotgun (WGS) entry which is preliminary data.</text>
</comment>
<evidence type="ECO:0000313" key="3">
    <source>
        <dbReference type="Proteomes" id="UP001278500"/>
    </source>
</evidence>
<dbReference type="Proteomes" id="UP001278500">
    <property type="component" value="Unassembled WGS sequence"/>
</dbReference>
<evidence type="ECO:0000256" key="1">
    <source>
        <dbReference type="SAM" id="MobiDB-lite"/>
    </source>
</evidence>
<reference evidence="2" key="2">
    <citation type="submission" date="2023-06" db="EMBL/GenBank/DDBJ databases">
        <authorList>
            <consortium name="Lawrence Berkeley National Laboratory"/>
            <person name="Haridas S."/>
            <person name="Hensen N."/>
            <person name="Bonometti L."/>
            <person name="Westerberg I."/>
            <person name="Brannstrom I.O."/>
            <person name="Guillou S."/>
            <person name="Cros-Aarteil S."/>
            <person name="Calhoun S."/>
            <person name="Kuo A."/>
            <person name="Mondo S."/>
            <person name="Pangilinan J."/>
            <person name="Riley R."/>
            <person name="Labutti K."/>
            <person name="Andreopoulos B."/>
            <person name="Lipzen A."/>
            <person name="Chen C."/>
            <person name="Yanf M."/>
            <person name="Daum C."/>
            <person name="Ng V."/>
            <person name="Clum A."/>
            <person name="Steindorff A."/>
            <person name="Ohm R."/>
            <person name="Martin F."/>
            <person name="Silar P."/>
            <person name="Natvig D."/>
            <person name="Lalanne C."/>
            <person name="Gautier V."/>
            <person name="Ament-Velasquez S.L."/>
            <person name="Kruys A."/>
            <person name="Hutchinson M.I."/>
            <person name="Powell A.J."/>
            <person name="Barry K."/>
            <person name="Miller A.N."/>
            <person name="Grigoriev I.V."/>
            <person name="Debuchy R."/>
            <person name="Gladieux P."/>
            <person name="Thoren M.H."/>
            <person name="Johannesson H."/>
        </authorList>
    </citation>
    <scope>NUCLEOTIDE SEQUENCE</scope>
    <source>
        <strain evidence="2">CBS 560.94</strain>
    </source>
</reference>
<dbReference type="InterPro" id="IPR043129">
    <property type="entry name" value="ATPase_NBD"/>
</dbReference>
<feature type="region of interest" description="Disordered" evidence="1">
    <location>
        <begin position="12"/>
        <end position="37"/>
    </location>
</feature>
<dbReference type="GeneID" id="87867934"/>
<dbReference type="RefSeq" id="XP_062678271.1">
    <property type="nucleotide sequence ID" value="XM_062830780.1"/>
</dbReference>
<accession>A0AAE0J920</accession>
<feature type="compositionally biased region" description="Low complexity" evidence="1">
    <location>
        <begin position="12"/>
        <end position="21"/>
    </location>
</feature>
<keyword evidence="3" id="KW-1185">Reference proteome</keyword>
<sequence length="652" mass="73103">MRRTRGQQAAAAAATAAVAQTSNGKGEKAARSKPSTTVATNNAPVIDLTVVSSPRHSQDALLGIDLGSSGIRACLMPPNAPEKLLMIHNSVYGNDSFTFPANGRVFGPVRPAEIYLSKVDHDGHEVVALKYAFYILAGASDTLTGEYPLIDKLKAEAIRKPKEFRARLRLGLLQMFRYVILKVHDSIAAGRHPWRIGKACITIPSQWDLDFEAQYSAILGEALNWSQDYARDRMMFFYEPEGLAHFLLHTQLYMNDAIAKSQAHEHRPCLVLDFGGHSMNGCLYYINSKRGDTLNFYAMEDAFGVGSGGEQFADRLVKACDEVWLKTSRTPLRPEAKVQIRETIKKYFAYWGPGKTTGEQKFFFCDDNDDSGVIRLSEEAIDECWAGAYKPALDLVENKVEYLKQAYKSGKFENKPLVVAAGGSLLNEALNEAVEAMVKAAGLGPILKVTKQGVSHDAQRNIVGILHSVAKALTVLQFLRQGAGIAMQMRQAQADDWDDRGAPFWYYWVEGKQEIRPQCKIRVQAGDRFRLIMNPFYGQDVKRFGKLPQIFVARAYNFLRKFPIMPRSGLVECFVQWVGEGNEVVMHLEIVLTPEEEEEEEDTDSRIRWRYKLPLFFDCGTRCMMPGKRSTRLEDVVPDLFTDADGDTSMDD</sequence>
<evidence type="ECO:0008006" key="4">
    <source>
        <dbReference type="Google" id="ProtNLM"/>
    </source>
</evidence>
<name>A0AAE0J920_9PEZI</name>
<proteinExistence type="predicted"/>
<evidence type="ECO:0000313" key="2">
    <source>
        <dbReference type="EMBL" id="KAK3338911.1"/>
    </source>
</evidence>
<dbReference type="SUPFAM" id="SSF53067">
    <property type="entry name" value="Actin-like ATPase domain"/>
    <property type="match status" value="1"/>
</dbReference>